<evidence type="ECO:0000313" key="1">
    <source>
        <dbReference type="EMBL" id="ONH57134.1"/>
    </source>
</evidence>
<comment type="caution">
    <text evidence="1">The sequence shown here is derived from an EMBL/GenBank/DDBJ whole genome shotgun (WGS) entry which is preliminary data.</text>
</comment>
<organism evidence="1 2">
    <name type="scientific">Pseudomonas cedrina subsp. cedrina</name>
    <dbReference type="NCBI Taxonomy" id="76762"/>
    <lineage>
        <taxon>Bacteria</taxon>
        <taxon>Pseudomonadati</taxon>
        <taxon>Pseudomonadota</taxon>
        <taxon>Gammaproteobacteria</taxon>
        <taxon>Pseudomonadales</taxon>
        <taxon>Pseudomonadaceae</taxon>
        <taxon>Pseudomonas</taxon>
    </lineage>
</organism>
<reference evidence="1 2" key="1">
    <citation type="submission" date="2016-10" db="EMBL/GenBank/DDBJ databases">
        <title>Pseudomonas lactis sp. nov. and Pseudomonas paralactis sp. nov., isolated from bovine raw milk.</title>
        <authorList>
            <person name="Von Neubeck M."/>
            <person name="Huptas C."/>
            <person name="Glueck C."/>
            <person name="Krewinkel M."/>
            <person name="Stoeckel M."/>
            <person name="Stressler T."/>
            <person name="Fischer L."/>
            <person name="Hinrichs J."/>
            <person name="Scherer S."/>
            <person name="Wenning M."/>
        </authorList>
    </citation>
    <scope>NUCLEOTIDE SEQUENCE [LARGE SCALE GENOMIC DNA]</scope>
    <source>
        <strain evidence="1 2">DSM 17516</strain>
    </source>
</reference>
<sequence>MSFNRRFYATVNSTTSFSCVVSNWAGFAVTYCGYTAWSNAVFNQDLLDSVSTTLGQLLVVSVWTYGVSVTSNFYVGSWVLSHEVGQVFHVAVAVRLNNGLVEVELNVQLNTYNLSNWSFWLWSWLWSWCWGRSWSSCASVTAEVHAQADQCGVVPLAVVQTVVSFNTGTSVQVVGEVVLHASTDGSESGLIATAVAVSNNVGTALVTETAFYVWTQAVYASLTEVILGNEAAGIAFDLLVTSTVVRTGVVGFVVGQVQGQVVGQEVTDASARIEAVFDVLDAIVVLLLVEQLAFNCALALCQNAERSSGNKRTNGQAQGVFQFHPLNPHLVIVKQSHKPGDNSATSLTELAYT</sequence>
<proteinExistence type="predicted"/>
<accession>A0A1V2KI11</accession>
<name>A0A1V2KI11_PSECE</name>
<dbReference type="Proteomes" id="UP000189295">
    <property type="component" value="Unassembled WGS sequence"/>
</dbReference>
<dbReference type="PROSITE" id="PS51257">
    <property type="entry name" value="PROKAR_LIPOPROTEIN"/>
    <property type="match status" value="1"/>
</dbReference>
<protein>
    <submittedName>
        <fullName evidence="1">Uncharacterized protein</fullName>
    </submittedName>
</protein>
<evidence type="ECO:0000313" key="2">
    <source>
        <dbReference type="Proteomes" id="UP000189295"/>
    </source>
</evidence>
<dbReference type="EMBL" id="MNPW01000001">
    <property type="protein sequence ID" value="ONH57134.1"/>
    <property type="molecule type" value="Genomic_DNA"/>
</dbReference>
<gene>
    <name evidence="1" type="ORF">BLL36_00285</name>
</gene>
<dbReference type="AlphaFoldDB" id="A0A1V2KI11"/>